<dbReference type="AlphaFoldDB" id="A0A8J3FJX3"/>
<keyword evidence="1" id="KW-0489">Methyltransferase</keyword>
<evidence type="ECO:0000313" key="5">
    <source>
        <dbReference type="Proteomes" id="UP000662200"/>
    </source>
</evidence>
<evidence type="ECO:0000256" key="2">
    <source>
        <dbReference type="ARBA" id="ARBA00022679"/>
    </source>
</evidence>
<dbReference type="RefSeq" id="WP_189113752.1">
    <property type="nucleotide sequence ID" value="NZ_BMQC01000005.1"/>
</dbReference>
<dbReference type="Proteomes" id="UP000662200">
    <property type="component" value="Unassembled WGS sequence"/>
</dbReference>
<feature type="domain" description="Methyltransferase" evidence="3">
    <location>
        <begin position="33"/>
        <end position="114"/>
    </location>
</feature>
<dbReference type="InterPro" id="IPR029063">
    <property type="entry name" value="SAM-dependent_MTases_sf"/>
</dbReference>
<keyword evidence="5" id="KW-1185">Reference proteome</keyword>
<dbReference type="Gene3D" id="3.40.50.150">
    <property type="entry name" value="Vaccinia Virus protein VP39"/>
    <property type="match status" value="1"/>
</dbReference>
<reference evidence="4" key="1">
    <citation type="journal article" date="2014" name="Int. J. Syst. Evol. Microbiol.">
        <title>Complete genome sequence of Corynebacterium casei LMG S-19264T (=DSM 44701T), isolated from a smear-ripened cheese.</title>
        <authorList>
            <consortium name="US DOE Joint Genome Institute (JGI-PGF)"/>
            <person name="Walter F."/>
            <person name="Albersmeier A."/>
            <person name="Kalinowski J."/>
            <person name="Ruckert C."/>
        </authorList>
    </citation>
    <scope>NUCLEOTIDE SEQUENCE</scope>
    <source>
        <strain evidence="4">JCM 3091</strain>
    </source>
</reference>
<dbReference type="GO" id="GO:0032259">
    <property type="term" value="P:methylation"/>
    <property type="evidence" value="ECO:0007669"/>
    <property type="project" value="UniProtKB-KW"/>
</dbReference>
<sequence>MWDPTAYLRFADHRSRPFAELLARVLLDDPRRIVDLGCGPGHLTAQLAARWPRADVSGVDADPAMVARATADHPRLRFTAGDAREWTPPADLDLLVCHAVLQWVPGHPALLARWAGELPARSWVAVQVPGNNDTAAHRIVREVAGSPPWRSRLAAVAVPRPVPDPVDYAALLHGTGAAADVWETTYVHLLPAPAGEAHPVLRWLEGTGLRPVRAALPGDADWQRYREAVQERLARAYPVRDGVVYYPFRRIFVAAQVRAAHAVEAAA</sequence>
<evidence type="ECO:0000256" key="1">
    <source>
        <dbReference type="ARBA" id="ARBA00022603"/>
    </source>
</evidence>
<accession>A0A8J3FJX3</accession>
<comment type="caution">
    <text evidence="4">The sequence shown here is derived from an EMBL/GenBank/DDBJ whole genome shotgun (WGS) entry which is preliminary data.</text>
</comment>
<organism evidence="4 5">
    <name type="scientific">Pilimelia terevasa</name>
    <dbReference type="NCBI Taxonomy" id="53372"/>
    <lineage>
        <taxon>Bacteria</taxon>
        <taxon>Bacillati</taxon>
        <taxon>Actinomycetota</taxon>
        <taxon>Actinomycetes</taxon>
        <taxon>Micromonosporales</taxon>
        <taxon>Micromonosporaceae</taxon>
        <taxon>Pilimelia</taxon>
    </lineage>
</organism>
<dbReference type="Gene3D" id="1.10.150.290">
    <property type="entry name" value="S-adenosyl-L-methionine-dependent methyltransferases"/>
    <property type="match status" value="1"/>
</dbReference>
<dbReference type="SUPFAM" id="SSF53335">
    <property type="entry name" value="S-adenosyl-L-methionine-dependent methyltransferases"/>
    <property type="match status" value="1"/>
</dbReference>
<gene>
    <name evidence="4" type="ORF">GCM10010124_17780</name>
</gene>
<dbReference type="PANTHER" id="PTHR43861:SF1">
    <property type="entry name" value="TRANS-ACONITATE 2-METHYLTRANSFERASE"/>
    <property type="match status" value="1"/>
</dbReference>
<dbReference type="PANTHER" id="PTHR43861">
    <property type="entry name" value="TRANS-ACONITATE 2-METHYLTRANSFERASE-RELATED"/>
    <property type="match status" value="1"/>
</dbReference>
<reference evidence="4" key="2">
    <citation type="submission" date="2020-09" db="EMBL/GenBank/DDBJ databases">
        <authorList>
            <person name="Sun Q."/>
            <person name="Ohkuma M."/>
        </authorList>
    </citation>
    <scope>NUCLEOTIDE SEQUENCE</scope>
    <source>
        <strain evidence="4">JCM 3091</strain>
    </source>
</reference>
<dbReference type="EMBL" id="BMQC01000005">
    <property type="protein sequence ID" value="GGK25655.1"/>
    <property type="molecule type" value="Genomic_DNA"/>
</dbReference>
<proteinExistence type="predicted"/>
<evidence type="ECO:0000259" key="3">
    <source>
        <dbReference type="Pfam" id="PF13649"/>
    </source>
</evidence>
<keyword evidence="2" id="KW-0808">Transferase</keyword>
<dbReference type="GO" id="GO:0030798">
    <property type="term" value="F:trans-aconitate 2-methyltransferase activity"/>
    <property type="evidence" value="ECO:0007669"/>
    <property type="project" value="InterPro"/>
</dbReference>
<dbReference type="Pfam" id="PF13649">
    <property type="entry name" value="Methyltransf_25"/>
    <property type="match status" value="1"/>
</dbReference>
<dbReference type="InterPro" id="IPR023149">
    <property type="entry name" value="Trans_acon_MeTrfase_C"/>
</dbReference>
<protein>
    <submittedName>
        <fullName evidence="4">Trans-aconitate 2-methyltransferase</fullName>
    </submittedName>
</protein>
<name>A0A8J3FJX3_9ACTN</name>
<dbReference type="CDD" id="cd02440">
    <property type="entry name" value="AdoMet_MTases"/>
    <property type="match status" value="1"/>
</dbReference>
<dbReference type="InterPro" id="IPR041698">
    <property type="entry name" value="Methyltransf_25"/>
</dbReference>
<evidence type="ECO:0000313" key="4">
    <source>
        <dbReference type="EMBL" id="GGK25655.1"/>
    </source>
</evidence>